<evidence type="ECO:0000256" key="1">
    <source>
        <dbReference type="ARBA" id="ARBA00022555"/>
    </source>
</evidence>
<dbReference type="GO" id="GO:0000049">
    <property type="term" value="F:tRNA binding"/>
    <property type="evidence" value="ECO:0007669"/>
    <property type="project" value="UniProtKB-UniRule"/>
</dbReference>
<keyword evidence="4 5" id="KW-0648">Protein biosynthesis</keyword>
<keyword evidence="5" id="KW-0175">Coiled coil</keyword>
<dbReference type="HOGENOM" id="CLU_022481_2_1_0"/>
<dbReference type="PATRIC" id="fig|1303518.3.peg.2550"/>
<proteinExistence type="inferred from homology"/>
<dbReference type="HAMAP" id="MF_00844_B">
    <property type="entry name" value="RqcH_B"/>
    <property type="match status" value="1"/>
</dbReference>
<dbReference type="STRING" id="454171.CP488_01636"/>
<comment type="function">
    <text evidence="5">Key component of the ribosome quality control system (RQC), a ribosome-associated complex that mediates the extraction of incompletely synthesized nascent chains from stalled ribosomes and their subsequent degradation. RqcH recruits Ala-charged tRNA, and with RqcP directs the elongation of stalled nascent chains on 50S ribosomal subunits, leading to non-templated C-terminal alanine extensions (Ala tail). The Ala tail promotes nascent chain degradation. May add between 1 and at least 8 Ala residues. Binds to stalled 50S ribosomal subunits.</text>
</comment>
<evidence type="ECO:0000256" key="5">
    <source>
        <dbReference type="HAMAP-Rule" id="MF_00844"/>
    </source>
</evidence>
<dbReference type="OrthoDB" id="9766163at2"/>
<feature type="coiled-coil region" evidence="5">
    <location>
        <begin position="389"/>
        <end position="423"/>
    </location>
</feature>
<reference evidence="8" key="1">
    <citation type="submission" date="2013-03" db="EMBL/GenBank/DDBJ databases">
        <title>Genome sequence of Chthonomonas calidirosea, the first sequenced genome from the Armatimonadetes phylum (formally candidate division OP10).</title>
        <authorList>
            <person name="Lee K.C.Y."/>
            <person name="Morgan X.C."/>
            <person name="Dunfield P.F."/>
            <person name="Tamas I."/>
            <person name="Houghton K.M."/>
            <person name="Vyssotski M."/>
            <person name="Ryan J.L.J."/>
            <person name="Lagutin K."/>
            <person name="McDonald I.R."/>
            <person name="Stott M.B."/>
        </authorList>
    </citation>
    <scope>NUCLEOTIDE SEQUENCE [LARGE SCALE GENOMIC DNA]</scope>
    <source>
        <strain evidence="8">DSM 23976 / ICMP 18418 / T49</strain>
    </source>
</reference>
<evidence type="ECO:0000313" key="8">
    <source>
        <dbReference type="Proteomes" id="UP000014227"/>
    </source>
</evidence>
<protein>
    <recommendedName>
        <fullName evidence="5">Rqc2 homolog RqcH</fullName>
        <shortName evidence="5">RqcH</shortName>
    </recommendedName>
</protein>
<gene>
    <name evidence="5" type="primary">rqcH</name>
    <name evidence="7" type="ORF">CCALI_02453</name>
</gene>
<dbReference type="PANTHER" id="PTHR15239">
    <property type="entry name" value="NUCLEAR EXPORT MEDIATOR FACTOR NEMF"/>
    <property type="match status" value="1"/>
</dbReference>
<dbReference type="Pfam" id="PF05833">
    <property type="entry name" value="NFACT_N"/>
    <property type="match status" value="1"/>
</dbReference>
<dbReference type="Pfam" id="PF05670">
    <property type="entry name" value="NFACT-R_1"/>
    <property type="match status" value="1"/>
</dbReference>
<dbReference type="Proteomes" id="UP000014227">
    <property type="component" value="Chromosome I"/>
</dbReference>
<evidence type="ECO:0000256" key="3">
    <source>
        <dbReference type="ARBA" id="ARBA00022884"/>
    </source>
</evidence>
<dbReference type="GO" id="GO:0072344">
    <property type="term" value="P:rescue of stalled ribosome"/>
    <property type="evidence" value="ECO:0007669"/>
    <property type="project" value="UniProtKB-UniRule"/>
</dbReference>
<keyword evidence="1 5" id="KW-0820">tRNA-binding</keyword>
<accession>S0EXN2</accession>
<organism evidence="7 8">
    <name type="scientific">Chthonomonas calidirosea (strain DSM 23976 / ICMP 18418 / T49)</name>
    <dbReference type="NCBI Taxonomy" id="1303518"/>
    <lineage>
        <taxon>Bacteria</taxon>
        <taxon>Bacillati</taxon>
        <taxon>Armatimonadota</taxon>
        <taxon>Chthonomonadia</taxon>
        <taxon>Chthonomonadales</taxon>
        <taxon>Chthonomonadaceae</taxon>
        <taxon>Chthonomonas</taxon>
    </lineage>
</organism>
<comment type="subunit">
    <text evidence="5">Associates with stalled 50S ribosomal subunits. Binds to RqcP.</text>
</comment>
<dbReference type="GO" id="GO:1990112">
    <property type="term" value="C:RQC complex"/>
    <property type="evidence" value="ECO:0007669"/>
    <property type="project" value="TreeGrafter"/>
</dbReference>
<evidence type="ECO:0000313" key="7">
    <source>
        <dbReference type="EMBL" id="CCW36252.1"/>
    </source>
</evidence>
<feature type="domain" description="NFACT RNA-binding" evidence="6">
    <location>
        <begin position="461"/>
        <end position="550"/>
    </location>
</feature>
<dbReference type="InterPro" id="IPR043682">
    <property type="entry name" value="RqcH_bacterial"/>
</dbReference>
<dbReference type="Gene3D" id="2.30.310.10">
    <property type="entry name" value="ibrinogen binding protein from staphylococcus aureus domain"/>
    <property type="match status" value="1"/>
</dbReference>
<keyword evidence="8" id="KW-1185">Reference proteome</keyword>
<evidence type="ECO:0000259" key="6">
    <source>
        <dbReference type="Pfam" id="PF05670"/>
    </source>
</evidence>
<dbReference type="PANTHER" id="PTHR15239:SF6">
    <property type="entry name" value="RIBOSOME QUALITY CONTROL COMPLEX SUBUNIT NEMF"/>
    <property type="match status" value="1"/>
</dbReference>
<dbReference type="FunFam" id="2.30.310.10:FF:000004">
    <property type="entry name" value="Fibronectin-binding protein A"/>
    <property type="match status" value="1"/>
</dbReference>
<dbReference type="GO" id="GO:0043023">
    <property type="term" value="F:ribosomal large subunit binding"/>
    <property type="evidence" value="ECO:0007669"/>
    <property type="project" value="UniProtKB-UniRule"/>
</dbReference>
<dbReference type="FunCoup" id="S0EXN2">
    <property type="interactions" value="146"/>
</dbReference>
<keyword evidence="2 5" id="KW-0699">rRNA-binding</keyword>
<dbReference type="InterPro" id="IPR051608">
    <property type="entry name" value="RQC_Subunit_NEMF"/>
</dbReference>
<dbReference type="EMBL" id="HF951689">
    <property type="protein sequence ID" value="CCW36252.1"/>
    <property type="molecule type" value="Genomic_DNA"/>
</dbReference>
<comment type="similarity">
    <text evidence="5">Belongs to the NEMF family.</text>
</comment>
<dbReference type="eggNOG" id="COG1293">
    <property type="taxonomic scope" value="Bacteria"/>
</dbReference>
<dbReference type="InterPro" id="IPR008532">
    <property type="entry name" value="NFACT_RNA-bd"/>
</dbReference>
<name>S0EXN2_CHTCT</name>
<dbReference type="GO" id="GO:0019843">
    <property type="term" value="F:rRNA binding"/>
    <property type="evidence" value="ECO:0007669"/>
    <property type="project" value="UniProtKB-UniRule"/>
</dbReference>
<dbReference type="KEGG" id="ccz:CCALI_02453"/>
<keyword evidence="3 5" id="KW-0694">RNA-binding</keyword>
<evidence type="ECO:0000256" key="2">
    <source>
        <dbReference type="ARBA" id="ARBA00022730"/>
    </source>
</evidence>
<evidence type="ECO:0000256" key="4">
    <source>
        <dbReference type="ARBA" id="ARBA00022917"/>
    </source>
</evidence>
<dbReference type="RefSeq" id="WP_016483764.1">
    <property type="nucleotide sequence ID" value="NC_021487.1"/>
</dbReference>
<dbReference type="AlphaFoldDB" id="S0EXN2"/>
<dbReference type="InParanoid" id="S0EXN2"/>
<sequence length="575" mass="65191">MKTFDSLTLHACIDELNSALVGGQIQEVRQPDEREILLGIRNRGANHLLLLSAHPQFARAHLTLKRPPNPPTPPTFCMALRKHVEGLHLLKVRQLDFDRVVFLEIGLPANGLPSATLIGEFMGKHSNLVLVTPEGTILDAVHRVSHRINRVRQLLPGQPYQLPPPQPDRVNPFTPHAIDKILRELESIPSNDVESLASALMQIYAGISPFLAREIAMRALHYEDRAEGLRVAWASLFDAAARQDYQPTLFLSDAGTPVGAYPFPSVQWPDHQQKPMESLQLALDQAYTFLVEQSERESLRANLRARIERAIATWQKRHEGAKKALEEAEKADFYRQNGELILANLWRIQPNMSHVIVEDFYDPDLKPRTIPLDPHRTPQENAESWFQRYRKAKVAREQEAQRLAQAESALRRLEAALVELTQLGTCEAIRELGEELTLQGLLPKESSERGRTEEPEFEGHKIRRYFSPEGYEILVGETATANDYLTTRVAHPNDIWLHVRAGVSAHVIIRTHGQPERVPRSVIEFAARLCAQHSKQKHAALVPVDYTLRKYVRRPRGAPPGAADYWNERTIEVTP</sequence>